<proteinExistence type="predicted"/>
<dbReference type="RefSeq" id="WP_153862727.1">
    <property type="nucleotide sequence ID" value="NZ_WJQR01000016.1"/>
</dbReference>
<dbReference type="EMBL" id="WJQR01000016">
    <property type="protein sequence ID" value="MRI82669.1"/>
    <property type="molecule type" value="Genomic_DNA"/>
</dbReference>
<dbReference type="AlphaFoldDB" id="A0A844BYF6"/>
<sequence length="75" mass="8416">MMAVEESILILQSCFHSLVKEFIFGGNPIFIGEEENRRVGLSDYQSESIQNKNIITIGSAGKLGGQMYKVTTFIW</sequence>
<accession>A0A844BYF6</accession>
<protein>
    <submittedName>
        <fullName evidence="1">Uncharacterized protein</fullName>
    </submittedName>
</protein>
<gene>
    <name evidence="1" type="ORF">GIY11_11670</name>
</gene>
<evidence type="ECO:0000313" key="1">
    <source>
        <dbReference type="EMBL" id="MRI82669.1"/>
    </source>
</evidence>
<name>A0A844BYF6_9LACT</name>
<evidence type="ECO:0000313" key="2">
    <source>
        <dbReference type="Proteomes" id="UP000469870"/>
    </source>
</evidence>
<reference evidence="1 2" key="1">
    <citation type="submission" date="2019-11" db="EMBL/GenBank/DDBJ databases">
        <title>Characterisation of Fundicoccus ignavus gen. nov. sp. nov., a novel genus of the family Aerococcaceae isolated from bulk tank milk.</title>
        <authorList>
            <person name="Siebert A."/>
            <person name="Huptas C."/>
            <person name="Wenning M."/>
            <person name="Scherer S."/>
            <person name="Doll E.V."/>
        </authorList>
    </citation>
    <scope>NUCLEOTIDE SEQUENCE [LARGE SCALE GENOMIC DNA]</scope>
    <source>
        <strain evidence="1 2">DSM 109653</strain>
    </source>
</reference>
<comment type="caution">
    <text evidence="1">The sequence shown here is derived from an EMBL/GenBank/DDBJ whole genome shotgun (WGS) entry which is preliminary data.</text>
</comment>
<dbReference type="Proteomes" id="UP000469870">
    <property type="component" value="Unassembled WGS sequence"/>
</dbReference>
<organism evidence="1 2">
    <name type="scientific">Fundicoccus ignavus</name>
    <dbReference type="NCBI Taxonomy" id="2664442"/>
    <lineage>
        <taxon>Bacteria</taxon>
        <taxon>Bacillati</taxon>
        <taxon>Bacillota</taxon>
        <taxon>Bacilli</taxon>
        <taxon>Lactobacillales</taxon>
        <taxon>Aerococcaceae</taxon>
        <taxon>Fundicoccus</taxon>
    </lineage>
</organism>